<comment type="caution">
    <text evidence="4">The sequence shown here is derived from an EMBL/GenBank/DDBJ whole genome shotgun (WGS) entry which is preliminary data.</text>
</comment>
<dbReference type="Pfam" id="PF00857">
    <property type="entry name" value="Isochorismatase"/>
    <property type="match status" value="1"/>
</dbReference>
<dbReference type="PANTHER" id="PTHR43540:SF14">
    <property type="entry name" value="ISOCHORISMATASE"/>
    <property type="match status" value="1"/>
</dbReference>
<dbReference type="InterPro" id="IPR036380">
    <property type="entry name" value="Isochorismatase-like_sf"/>
</dbReference>
<keyword evidence="2 4" id="KW-0378">Hydrolase</keyword>
<dbReference type="RefSeq" id="WP_213536042.1">
    <property type="nucleotide sequence ID" value="NZ_BOVQ01000005.1"/>
</dbReference>
<dbReference type="EMBL" id="JBHSGD010000005">
    <property type="protein sequence ID" value="MFC4652545.1"/>
    <property type="molecule type" value="Genomic_DNA"/>
</dbReference>
<sequence>MLVDALIVIDMQNGVLLDNEQEIYRREQLINLVNQRISLYRSQGRKIIFVQHNDPWLKKDSQDWKLIPELNIEIEKDNFIDKTHANSFYKTNLQELLEEVKVTSLEFCGAQTEFCVNTTVVMAHGLGYKCYMKSGATSTYDNAQMTAKETVEFYEEHLWKGRFIEFY</sequence>
<dbReference type="EC" id="3.-.-.-" evidence="4"/>
<gene>
    <name evidence="4" type="ORF">ACFO26_06450</name>
</gene>
<dbReference type="InterPro" id="IPR000868">
    <property type="entry name" value="Isochorismatase-like_dom"/>
</dbReference>
<dbReference type="Gene3D" id="3.40.50.850">
    <property type="entry name" value="Isochorismatase-like"/>
    <property type="match status" value="1"/>
</dbReference>
<comment type="similarity">
    <text evidence="1">Belongs to the isochorismatase family.</text>
</comment>
<evidence type="ECO:0000313" key="4">
    <source>
        <dbReference type="EMBL" id="MFC4652545.1"/>
    </source>
</evidence>
<organism evidence="4 5">
    <name type="scientific">Lactococcus nasutitermitis</name>
    <dbReference type="NCBI Taxonomy" id="1652957"/>
    <lineage>
        <taxon>Bacteria</taxon>
        <taxon>Bacillati</taxon>
        <taxon>Bacillota</taxon>
        <taxon>Bacilli</taxon>
        <taxon>Lactobacillales</taxon>
        <taxon>Streptococcaceae</taxon>
        <taxon>Lactococcus</taxon>
    </lineage>
</organism>
<evidence type="ECO:0000256" key="2">
    <source>
        <dbReference type="ARBA" id="ARBA00022801"/>
    </source>
</evidence>
<proteinExistence type="inferred from homology"/>
<accession>A0ABV9JCX2</accession>
<dbReference type="CDD" id="cd01014">
    <property type="entry name" value="nicotinamidase_related"/>
    <property type="match status" value="1"/>
</dbReference>
<dbReference type="InterPro" id="IPR050272">
    <property type="entry name" value="Isochorismatase-like_hydrls"/>
</dbReference>
<evidence type="ECO:0000313" key="5">
    <source>
        <dbReference type="Proteomes" id="UP001595987"/>
    </source>
</evidence>
<evidence type="ECO:0000259" key="3">
    <source>
        <dbReference type="Pfam" id="PF00857"/>
    </source>
</evidence>
<feature type="domain" description="Isochorismatase-like" evidence="3">
    <location>
        <begin position="5"/>
        <end position="147"/>
    </location>
</feature>
<dbReference type="PANTHER" id="PTHR43540">
    <property type="entry name" value="PEROXYUREIDOACRYLATE/UREIDOACRYLATE AMIDOHYDROLASE-RELATED"/>
    <property type="match status" value="1"/>
</dbReference>
<reference evidence="5" key="1">
    <citation type="journal article" date="2019" name="Int. J. Syst. Evol. Microbiol.">
        <title>The Global Catalogue of Microorganisms (GCM) 10K type strain sequencing project: providing services to taxonomists for standard genome sequencing and annotation.</title>
        <authorList>
            <consortium name="The Broad Institute Genomics Platform"/>
            <consortium name="The Broad Institute Genome Sequencing Center for Infectious Disease"/>
            <person name="Wu L."/>
            <person name="Ma J."/>
        </authorList>
    </citation>
    <scope>NUCLEOTIDE SEQUENCE [LARGE SCALE GENOMIC DNA]</scope>
    <source>
        <strain evidence="5">CCUG 63287</strain>
    </source>
</reference>
<dbReference type="SUPFAM" id="SSF52499">
    <property type="entry name" value="Isochorismatase-like hydrolases"/>
    <property type="match status" value="1"/>
</dbReference>
<dbReference type="Proteomes" id="UP001595987">
    <property type="component" value="Unassembled WGS sequence"/>
</dbReference>
<evidence type="ECO:0000256" key="1">
    <source>
        <dbReference type="ARBA" id="ARBA00006336"/>
    </source>
</evidence>
<protein>
    <submittedName>
        <fullName evidence="4">Cysteine hydrolase family protein</fullName>
        <ecNumber evidence="4">3.-.-.-</ecNumber>
    </submittedName>
</protein>
<keyword evidence="5" id="KW-1185">Reference proteome</keyword>
<dbReference type="GO" id="GO:0016787">
    <property type="term" value="F:hydrolase activity"/>
    <property type="evidence" value="ECO:0007669"/>
    <property type="project" value="UniProtKB-KW"/>
</dbReference>
<name>A0ABV9JCX2_9LACT</name>